<proteinExistence type="predicted"/>
<dbReference type="AlphaFoldDB" id="A0A9D4LPF4"/>
<organism evidence="1 2">
    <name type="scientific">Dreissena polymorpha</name>
    <name type="common">Zebra mussel</name>
    <name type="synonym">Mytilus polymorpha</name>
    <dbReference type="NCBI Taxonomy" id="45954"/>
    <lineage>
        <taxon>Eukaryota</taxon>
        <taxon>Metazoa</taxon>
        <taxon>Spiralia</taxon>
        <taxon>Lophotrochozoa</taxon>
        <taxon>Mollusca</taxon>
        <taxon>Bivalvia</taxon>
        <taxon>Autobranchia</taxon>
        <taxon>Heteroconchia</taxon>
        <taxon>Euheterodonta</taxon>
        <taxon>Imparidentia</taxon>
        <taxon>Neoheterodontei</taxon>
        <taxon>Myida</taxon>
        <taxon>Dreissenoidea</taxon>
        <taxon>Dreissenidae</taxon>
        <taxon>Dreissena</taxon>
    </lineage>
</organism>
<comment type="caution">
    <text evidence="1">The sequence shown here is derived from an EMBL/GenBank/DDBJ whole genome shotgun (WGS) entry which is preliminary data.</text>
</comment>
<keyword evidence="2" id="KW-1185">Reference proteome</keyword>
<reference evidence="1" key="2">
    <citation type="submission" date="2020-11" db="EMBL/GenBank/DDBJ databases">
        <authorList>
            <person name="McCartney M.A."/>
            <person name="Auch B."/>
            <person name="Kono T."/>
            <person name="Mallez S."/>
            <person name="Becker A."/>
            <person name="Gohl D.M."/>
            <person name="Silverstein K.A.T."/>
            <person name="Koren S."/>
            <person name="Bechman K.B."/>
            <person name="Herman A."/>
            <person name="Abrahante J.E."/>
            <person name="Garbe J."/>
        </authorList>
    </citation>
    <scope>NUCLEOTIDE SEQUENCE</scope>
    <source>
        <strain evidence="1">Duluth1</strain>
        <tissue evidence="1">Whole animal</tissue>
    </source>
</reference>
<evidence type="ECO:0000313" key="2">
    <source>
        <dbReference type="Proteomes" id="UP000828390"/>
    </source>
</evidence>
<dbReference type="EMBL" id="JAIWYP010000002">
    <property type="protein sequence ID" value="KAH3861651.1"/>
    <property type="molecule type" value="Genomic_DNA"/>
</dbReference>
<name>A0A9D4LPF4_DREPO</name>
<gene>
    <name evidence="1" type="ORF">DPMN_024586</name>
</gene>
<protein>
    <submittedName>
        <fullName evidence="1">Uncharacterized protein</fullName>
    </submittedName>
</protein>
<dbReference type="Proteomes" id="UP000828390">
    <property type="component" value="Unassembled WGS sequence"/>
</dbReference>
<sequence>MTMQGSRQITRKRRHRLQERISEIGADVASYHQLVYGVIKIKIGTFRDTAAARPHARFNRQGLTETGFTDTFSVSLKNVFEVLGLMTEEMQLKESCYCLKDTWKET</sequence>
<reference evidence="1" key="1">
    <citation type="journal article" date="2019" name="bioRxiv">
        <title>The Genome of the Zebra Mussel, Dreissena polymorpha: A Resource for Invasive Species Research.</title>
        <authorList>
            <person name="McCartney M.A."/>
            <person name="Auch B."/>
            <person name="Kono T."/>
            <person name="Mallez S."/>
            <person name="Zhang Y."/>
            <person name="Obille A."/>
            <person name="Becker A."/>
            <person name="Abrahante J.E."/>
            <person name="Garbe J."/>
            <person name="Badalamenti J.P."/>
            <person name="Herman A."/>
            <person name="Mangelson H."/>
            <person name="Liachko I."/>
            <person name="Sullivan S."/>
            <person name="Sone E.D."/>
            <person name="Koren S."/>
            <person name="Silverstein K.A.T."/>
            <person name="Beckman K.B."/>
            <person name="Gohl D.M."/>
        </authorList>
    </citation>
    <scope>NUCLEOTIDE SEQUENCE</scope>
    <source>
        <strain evidence="1">Duluth1</strain>
        <tissue evidence="1">Whole animal</tissue>
    </source>
</reference>
<evidence type="ECO:0000313" key="1">
    <source>
        <dbReference type="EMBL" id="KAH3861651.1"/>
    </source>
</evidence>
<accession>A0A9D4LPF4</accession>